<keyword evidence="8 13" id="KW-0547">Nucleotide-binding</keyword>
<evidence type="ECO:0000256" key="11">
    <source>
        <dbReference type="ARBA" id="ARBA00023098"/>
    </source>
</evidence>
<evidence type="ECO:0000256" key="1">
    <source>
        <dbReference type="ARBA" id="ARBA00002274"/>
    </source>
</evidence>
<proteinExistence type="inferred from homology"/>
<evidence type="ECO:0000256" key="3">
    <source>
        <dbReference type="ARBA" id="ARBA00012071"/>
    </source>
</evidence>
<evidence type="ECO:0000256" key="12">
    <source>
        <dbReference type="ARBA" id="ARBA00029757"/>
    </source>
</evidence>
<dbReference type="GO" id="GO:0009245">
    <property type="term" value="P:lipid A biosynthetic process"/>
    <property type="evidence" value="ECO:0007669"/>
    <property type="project" value="UniProtKB-UniRule"/>
</dbReference>
<dbReference type="UniPathway" id="UPA00359">
    <property type="reaction ID" value="UER00482"/>
</dbReference>
<dbReference type="InterPro" id="IPR027417">
    <property type="entry name" value="P-loop_NTPase"/>
</dbReference>
<gene>
    <name evidence="13 15" type="primary">lpxK</name>
    <name evidence="15" type="ORF">LEP1GSC172_3955</name>
</gene>
<keyword evidence="7 13" id="KW-0808">Transferase</keyword>
<evidence type="ECO:0000256" key="7">
    <source>
        <dbReference type="ARBA" id="ARBA00022679"/>
    </source>
</evidence>
<comment type="catalytic activity">
    <reaction evidence="13">
        <text>a lipid A disaccharide + ATP = a lipid IVA + ADP + H(+)</text>
        <dbReference type="Rhea" id="RHEA:67840"/>
        <dbReference type="ChEBI" id="CHEBI:15378"/>
        <dbReference type="ChEBI" id="CHEBI:30616"/>
        <dbReference type="ChEBI" id="CHEBI:176343"/>
        <dbReference type="ChEBI" id="CHEBI:176425"/>
        <dbReference type="ChEBI" id="CHEBI:456216"/>
        <dbReference type="EC" id="2.7.1.130"/>
    </reaction>
</comment>
<dbReference type="HAMAP" id="MF_00409">
    <property type="entry name" value="LpxK"/>
    <property type="match status" value="1"/>
</dbReference>
<evidence type="ECO:0000256" key="10">
    <source>
        <dbReference type="ARBA" id="ARBA00022840"/>
    </source>
</evidence>
<dbReference type="GO" id="GO:0005886">
    <property type="term" value="C:plasma membrane"/>
    <property type="evidence" value="ECO:0007669"/>
    <property type="project" value="TreeGrafter"/>
</dbReference>
<name>M6VG68_9LEPT</name>
<dbReference type="GO" id="GO:0005524">
    <property type="term" value="F:ATP binding"/>
    <property type="evidence" value="ECO:0007669"/>
    <property type="project" value="UniProtKB-UniRule"/>
</dbReference>
<dbReference type="PANTHER" id="PTHR42724">
    <property type="entry name" value="TETRAACYLDISACCHARIDE 4'-KINASE"/>
    <property type="match status" value="1"/>
</dbReference>
<keyword evidence="14" id="KW-0472">Membrane</keyword>
<dbReference type="EC" id="2.7.1.130" evidence="3 13"/>
<evidence type="ECO:0000256" key="14">
    <source>
        <dbReference type="SAM" id="Phobius"/>
    </source>
</evidence>
<comment type="function">
    <text evidence="1 13">Transfers the gamma-phosphate of ATP to the 4'-position of a tetraacyldisaccharide 1-phosphate intermediate (termed DS-1-P) to form tetraacyldisaccharide 1,4'-bis-phosphate (lipid IVA).</text>
</comment>
<keyword evidence="9 13" id="KW-0418">Kinase</keyword>
<comment type="caution">
    <text evidence="15">The sequence shown here is derived from an EMBL/GenBank/DDBJ whole genome shotgun (WGS) entry which is preliminary data.</text>
</comment>
<keyword evidence="6 13" id="KW-0441">Lipid A biosynthesis</keyword>
<dbReference type="EMBL" id="AKWD02000031">
    <property type="protein sequence ID" value="EMO54021.1"/>
    <property type="molecule type" value="Genomic_DNA"/>
</dbReference>
<protein>
    <recommendedName>
        <fullName evidence="4 13">Tetraacyldisaccharide 4'-kinase</fullName>
        <ecNumber evidence="3 13">2.7.1.130</ecNumber>
    </recommendedName>
    <alternativeName>
        <fullName evidence="12 13">Lipid A 4'-kinase</fullName>
    </alternativeName>
</protein>
<evidence type="ECO:0000256" key="9">
    <source>
        <dbReference type="ARBA" id="ARBA00022777"/>
    </source>
</evidence>
<keyword evidence="10 13" id="KW-0067">ATP-binding</keyword>
<sequence length="349" mass="40252">MNFFSTLSILQIILFPILYVFSYLYRVLFIFDQKLTKKKKLPGAFVISVGNLSMGGTGKTPFSIFIAKLIHKKFPDQKIIILSRGYGAKGSQRGHRVGQHSTPMEAGDEPLLLKKHLPFAEVWIGKDRYSSYIRFREELKIQENSIVILDDGFQHHVLERDVDLVLLDSSKISKERFLIPAGNLREPISSLTRADQIIFSKYEPSVERIVQNIQNQFSKEIFRFSLEPDKLLSPNLESDSPKILSGKKVYAFTGIGNPEVFFSMIRKFQPSELETRTFRDHHSYTIEDENVLNSIAKNFDFLVCTEKDLIKISNPPNQLRTLLLKSKLDQEDKFISFLQKNILKNILIF</sequence>
<feature type="binding site" evidence="13">
    <location>
        <begin position="53"/>
        <end position="60"/>
    </location>
    <ligand>
        <name>ATP</name>
        <dbReference type="ChEBI" id="CHEBI:30616"/>
    </ligand>
</feature>
<keyword evidence="14" id="KW-1133">Transmembrane helix</keyword>
<dbReference type="GO" id="GO:0009244">
    <property type="term" value="P:lipopolysaccharide core region biosynthetic process"/>
    <property type="evidence" value="ECO:0007669"/>
    <property type="project" value="TreeGrafter"/>
</dbReference>
<dbReference type="STRING" id="28182.GCA_001568325_01198"/>
<dbReference type="AlphaFoldDB" id="M6VG68"/>
<evidence type="ECO:0000256" key="2">
    <source>
        <dbReference type="ARBA" id="ARBA00004870"/>
    </source>
</evidence>
<evidence type="ECO:0000256" key="5">
    <source>
        <dbReference type="ARBA" id="ARBA00022516"/>
    </source>
</evidence>
<reference evidence="15 16" key="1">
    <citation type="submission" date="2013-01" db="EMBL/GenBank/DDBJ databases">
        <authorList>
            <person name="Harkins D.M."/>
            <person name="Durkin A.S."/>
            <person name="Brinkac L.M."/>
            <person name="Haft D.H."/>
            <person name="Selengut J.D."/>
            <person name="Sanka R."/>
            <person name="DePew J."/>
            <person name="Purushe J."/>
            <person name="Matthias M.A."/>
            <person name="Vinetz J.M."/>
            <person name="Sutton G.G."/>
            <person name="Nierman W.C."/>
            <person name="Fouts D.E."/>
        </authorList>
    </citation>
    <scope>NUCLEOTIDE SEQUENCE [LARGE SCALE GENOMIC DNA]</scope>
    <source>
        <strain evidence="15 16">HAI1536</strain>
    </source>
</reference>
<dbReference type="RefSeq" id="WP_002178128.1">
    <property type="nucleotide sequence ID" value="NZ_AKWD02000031.1"/>
</dbReference>
<dbReference type="NCBIfam" id="TIGR00682">
    <property type="entry name" value="lpxK"/>
    <property type="match status" value="1"/>
</dbReference>
<evidence type="ECO:0000256" key="4">
    <source>
        <dbReference type="ARBA" id="ARBA00016436"/>
    </source>
</evidence>
<evidence type="ECO:0000313" key="15">
    <source>
        <dbReference type="EMBL" id="EMO54021.1"/>
    </source>
</evidence>
<evidence type="ECO:0000256" key="13">
    <source>
        <dbReference type="HAMAP-Rule" id="MF_00409"/>
    </source>
</evidence>
<evidence type="ECO:0000256" key="8">
    <source>
        <dbReference type="ARBA" id="ARBA00022741"/>
    </source>
</evidence>
<comment type="pathway">
    <text evidence="2 13">Glycolipid biosynthesis; lipid IV(A) biosynthesis; lipid IV(A) from (3R)-3-hydroxytetradecanoyl-[acyl-carrier-protein] and UDP-N-acetyl-alpha-D-glucosamine: step 6/6.</text>
</comment>
<dbReference type="PANTHER" id="PTHR42724:SF1">
    <property type="entry name" value="TETRAACYLDISACCHARIDE 4'-KINASE, MITOCHONDRIAL-RELATED"/>
    <property type="match status" value="1"/>
</dbReference>
<keyword evidence="5 13" id="KW-0444">Lipid biosynthesis</keyword>
<feature type="transmembrane region" description="Helical" evidence="14">
    <location>
        <begin position="12"/>
        <end position="31"/>
    </location>
</feature>
<dbReference type="GO" id="GO:0009029">
    <property type="term" value="F:lipid-A 4'-kinase activity"/>
    <property type="evidence" value="ECO:0007669"/>
    <property type="project" value="UniProtKB-UniRule"/>
</dbReference>
<comment type="similarity">
    <text evidence="13">Belongs to the LpxK family.</text>
</comment>
<dbReference type="Proteomes" id="UP000012112">
    <property type="component" value="Unassembled WGS sequence"/>
</dbReference>
<dbReference type="InterPro" id="IPR003758">
    <property type="entry name" value="LpxK"/>
</dbReference>
<dbReference type="OrthoDB" id="9789797at2"/>
<organism evidence="15 16">
    <name type="scientific">Leptospira noguchii</name>
    <dbReference type="NCBI Taxonomy" id="28182"/>
    <lineage>
        <taxon>Bacteria</taxon>
        <taxon>Pseudomonadati</taxon>
        <taxon>Spirochaetota</taxon>
        <taxon>Spirochaetia</taxon>
        <taxon>Leptospirales</taxon>
        <taxon>Leptospiraceae</taxon>
        <taxon>Leptospira</taxon>
    </lineage>
</organism>
<keyword evidence="11 13" id="KW-0443">Lipid metabolism</keyword>
<accession>M6VG68</accession>
<dbReference type="Pfam" id="PF02606">
    <property type="entry name" value="LpxK"/>
    <property type="match status" value="1"/>
</dbReference>
<evidence type="ECO:0000256" key="6">
    <source>
        <dbReference type="ARBA" id="ARBA00022556"/>
    </source>
</evidence>
<keyword evidence="14" id="KW-0812">Transmembrane</keyword>
<evidence type="ECO:0000313" key="16">
    <source>
        <dbReference type="Proteomes" id="UP000012112"/>
    </source>
</evidence>
<dbReference type="SUPFAM" id="SSF52540">
    <property type="entry name" value="P-loop containing nucleoside triphosphate hydrolases"/>
    <property type="match status" value="1"/>
</dbReference>